<organism evidence="1 2">
    <name type="scientific">Clostridium novyi A str. 4570</name>
    <dbReference type="NCBI Taxonomy" id="1444290"/>
    <lineage>
        <taxon>Bacteria</taxon>
        <taxon>Bacillati</taxon>
        <taxon>Bacillota</taxon>
        <taxon>Clostridia</taxon>
        <taxon>Eubacteriales</taxon>
        <taxon>Clostridiaceae</taxon>
        <taxon>Clostridium</taxon>
    </lineage>
</organism>
<dbReference type="GO" id="GO:0016853">
    <property type="term" value="F:isomerase activity"/>
    <property type="evidence" value="ECO:0007669"/>
    <property type="project" value="UniProtKB-KW"/>
</dbReference>
<keyword evidence="1" id="KW-0413">Isomerase</keyword>
<comment type="caution">
    <text evidence="1">The sequence shown here is derived from an EMBL/GenBank/DDBJ whole genome shotgun (WGS) entry which is preliminary data.</text>
</comment>
<evidence type="ECO:0000313" key="1">
    <source>
        <dbReference type="EMBL" id="KGN02558.1"/>
    </source>
</evidence>
<dbReference type="EMBL" id="JDRX01000007">
    <property type="protein sequence ID" value="KGN02558.1"/>
    <property type="molecule type" value="Genomic_DNA"/>
</dbReference>
<dbReference type="AlphaFoldDB" id="A0AA89CU31"/>
<protein>
    <submittedName>
        <fullName evidence="1">Ribose 5-phosphate isomerase</fullName>
    </submittedName>
</protein>
<reference evidence="1 2" key="1">
    <citation type="submission" date="2014-01" db="EMBL/GenBank/DDBJ databases">
        <title>Plasmidome dynamics in the species complex Clostridium novyi sensu lato converts strains of independent lineages into distinctly different pathogens.</title>
        <authorList>
            <person name="Skarin H."/>
            <person name="Segerman B."/>
        </authorList>
    </citation>
    <scope>NUCLEOTIDE SEQUENCE [LARGE SCALE GENOMIC DNA]</scope>
    <source>
        <strain evidence="1 2">4570</strain>
    </source>
</reference>
<accession>A0AA89CU31</accession>
<evidence type="ECO:0000313" key="2">
    <source>
        <dbReference type="Proteomes" id="UP000030016"/>
    </source>
</evidence>
<sequence>MYNSSKYENMISAICKVKGITKEELYKILKDQDCKYLMLLLLNKNKCVNIDCISRDFSINSKRIVNNNIRKAQEKLLINKEFREIYFGLQDELDKRCDI</sequence>
<proteinExistence type="predicted"/>
<gene>
    <name evidence="1" type="ORF">Z969_04635</name>
</gene>
<dbReference type="Proteomes" id="UP000030016">
    <property type="component" value="Unassembled WGS sequence"/>
</dbReference>
<name>A0AA89CU31_CLONO</name>